<comment type="caution">
    <text evidence="1">The sequence shown here is derived from an EMBL/GenBank/DDBJ whole genome shotgun (WGS) entry which is preliminary data.</text>
</comment>
<proteinExistence type="predicted"/>
<organism evidence="1 2">
    <name type="scientific">Bacillus amyloliquefaciens</name>
    <name type="common">Bacillus velezensis</name>
    <dbReference type="NCBI Taxonomy" id="1390"/>
    <lineage>
        <taxon>Bacteria</taxon>
        <taxon>Bacillati</taxon>
        <taxon>Bacillota</taxon>
        <taxon>Bacilli</taxon>
        <taxon>Bacillales</taxon>
        <taxon>Bacillaceae</taxon>
        <taxon>Bacillus</taxon>
        <taxon>Bacillus amyloliquefaciens group</taxon>
    </lineage>
</organism>
<dbReference type="AlphaFoldDB" id="A0AAP3YG23"/>
<dbReference type="RefSeq" id="WP_021493455.1">
    <property type="nucleotide sequence ID" value="NZ_JARKHX010000004.1"/>
</dbReference>
<gene>
    <name evidence="1" type="ORF">PV946_14270</name>
</gene>
<name>A0AAP3YG23_BACAM</name>
<protein>
    <submittedName>
        <fullName evidence="1">Uncharacterized protein</fullName>
    </submittedName>
</protein>
<dbReference type="Proteomes" id="UP001222377">
    <property type="component" value="Unassembled WGS sequence"/>
</dbReference>
<dbReference type="EMBL" id="JARKHX010000004">
    <property type="protein sequence ID" value="MDF4194917.1"/>
    <property type="molecule type" value="Genomic_DNA"/>
</dbReference>
<sequence>MIGKALYNNLWFEVAIINFDTGHIIIKNDSENSLGLRIGETQTLDLDYVDDVKIGLLL</sequence>
<evidence type="ECO:0000313" key="2">
    <source>
        <dbReference type="Proteomes" id="UP001222377"/>
    </source>
</evidence>
<reference evidence="1" key="1">
    <citation type="submission" date="2023-02" db="EMBL/GenBank/DDBJ databases">
        <title>Draft Whole-Genome Sequences of Bacillus Strains of Potential Probiotic for Poultry.</title>
        <authorList>
            <person name="Ma L.M."/>
            <person name="Lopez-Guerra N."/>
            <person name="Zhang G."/>
        </authorList>
    </citation>
    <scope>NUCLEOTIDE SEQUENCE</scope>
    <source>
        <strain evidence="1">OSU1013-24</strain>
    </source>
</reference>
<accession>A0AAP3YG23</accession>
<evidence type="ECO:0000313" key="1">
    <source>
        <dbReference type="EMBL" id="MDF4194917.1"/>
    </source>
</evidence>